<dbReference type="AlphaFoldDB" id="A0A4Q2JXY1"/>
<reference evidence="5 6" key="1">
    <citation type="submission" date="2019-01" db="EMBL/GenBank/DDBJ databases">
        <authorList>
            <person name="Li J."/>
        </authorList>
    </citation>
    <scope>NUCLEOTIDE SEQUENCE [LARGE SCALE GENOMIC DNA]</scope>
    <source>
        <strain evidence="5 6">CGMCC 4.7180</strain>
    </source>
</reference>
<evidence type="ECO:0000313" key="6">
    <source>
        <dbReference type="Proteomes" id="UP000292881"/>
    </source>
</evidence>
<gene>
    <name evidence="5" type="ORF">ESO86_01265</name>
</gene>
<dbReference type="Pfam" id="PF00392">
    <property type="entry name" value="GntR"/>
    <property type="match status" value="1"/>
</dbReference>
<dbReference type="Gene3D" id="1.10.10.10">
    <property type="entry name" value="Winged helix-like DNA-binding domain superfamily/Winged helix DNA-binding domain"/>
    <property type="match status" value="1"/>
</dbReference>
<keyword evidence="1" id="KW-0805">Transcription regulation</keyword>
<dbReference type="SMART" id="SM00895">
    <property type="entry name" value="FCD"/>
    <property type="match status" value="1"/>
</dbReference>
<keyword evidence="3" id="KW-0804">Transcription</keyword>
<dbReference type="GO" id="GO:0003700">
    <property type="term" value="F:DNA-binding transcription factor activity"/>
    <property type="evidence" value="ECO:0007669"/>
    <property type="project" value="InterPro"/>
</dbReference>
<dbReference type="EMBL" id="SDPL01000008">
    <property type="protein sequence ID" value="RXZ51677.1"/>
    <property type="molecule type" value="Genomic_DNA"/>
</dbReference>
<proteinExistence type="predicted"/>
<dbReference type="PANTHER" id="PTHR43537">
    <property type="entry name" value="TRANSCRIPTIONAL REGULATOR, GNTR FAMILY"/>
    <property type="match status" value="1"/>
</dbReference>
<dbReference type="Proteomes" id="UP000292881">
    <property type="component" value="Unassembled WGS sequence"/>
</dbReference>
<dbReference type="InterPro" id="IPR036388">
    <property type="entry name" value="WH-like_DNA-bd_sf"/>
</dbReference>
<keyword evidence="6" id="KW-1185">Reference proteome</keyword>
<dbReference type="CDD" id="cd07377">
    <property type="entry name" value="WHTH_GntR"/>
    <property type="match status" value="1"/>
</dbReference>
<dbReference type="PANTHER" id="PTHR43537:SF49">
    <property type="entry name" value="TRANSCRIPTIONAL REGULATORY PROTEIN"/>
    <property type="match status" value="1"/>
</dbReference>
<dbReference type="PRINTS" id="PR00035">
    <property type="entry name" value="HTHGNTR"/>
</dbReference>
<protein>
    <submittedName>
        <fullName evidence="5">GntR family transcriptional regulator</fullName>
    </submittedName>
</protein>
<evidence type="ECO:0000256" key="3">
    <source>
        <dbReference type="ARBA" id="ARBA00023163"/>
    </source>
</evidence>
<dbReference type="RefSeq" id="WP_129233085.1">
    <property type="nucleotide sequence ID" value="NZ_JBHXVJ010000009.1"/>
</dbReference>
<keyword evidence="2" id="KW-0238">DNA-binding</keyword>
<dbReference type="SMART" id="SM00345">
    <property type="entry name" value="HTH_GNTR"/>
    <property type="match status" value="1"/>
</dbReference>
<feature type="domain" description="HTH gntR-type" evidence="4">
    <location>
        <begin position="14"/>
        <end position="81"/>
    </location>
</feature>
<dbReference type="InterPro" id="IPR036390">
    <property type="entry name" value="WH_DNA-bd_sf"/>
</dbReference>
<dbReference type="OrthoDB" id="9816161at2"/>
<dbReference type="InterPro" id="IPR011711">
    <property type="entry name" value="GntR_C"/>
</dbReference>
<name>A0A4Q2JXY1_9MICO</name>
<dbReference type="PROSITE" id="PS50949">
    <property type="entry name" value="HTH_GNTR"/>
    <property type="match status" value="1"/>
</dbReference>
<dbReference type="InterPro" id="IPR000524">
    <property type="entry name" value="Tscrpt_reg_HTH_GntR"/>
</dbReference>
<sequence>MSDGALQTPASRDGNAAIRVAAGIRDAIEHGDLAPGSRLRQEEIAERFGASRVPVREALKALEAEGLVTLVANAGAWVSRLTLSECEEVYQTRERLEPLLLRYSAPRLTPSDLDQLEGLATEMTVHDDVGEFLRLDRAFHMLSYSRADTLMLGDLVERLWNATQPYRRAYTMLADADTRRIMHDEHHLIVVALRDGDVEGAERTVASHIRRTRRLLARHPEVFSPG</sequence>
<evidence type="ECO:0000313" key="5">
    <source>
        <dbReference type="EMBL" id="RXZ51677.1"/>
    </source>
</evidence>
<accession>A0A4Q2JXY1</accession>
<evidence type="ECO:0000259" key="4">
    <source>
        <dbReference type="PROSITE" id="PS50949"/>
    </source>
</evidence>
<dbReference type="Pfam" id="PF07729">
    <property type="entry name" value="FCD"/>
    <property type="match status" value="1"/>
</dbReference>
<dbReference type="SUPFAM" id="SSF48008">
    <property type="entry name" value="GntR ligand-binding domain-like"/>
    <property type="match status" value="1"/>
</dbReference>
<dbReference type="Gene3D" id="1.20.120.530">
    <property type="entry name" value="GntR ligand-binding domain-like"/>
    <property type="match status" value="1"/>
</dbReference>
<evidence type="ECO:0000256" key="1">
    <source>
        <dbReference type="ARBA" id="ARBA00023015"/>
    </source>
</evidence>
<dbReference type="SUPFAM" id="SSF46785">
    <property type="entry name" value="Winged helix' DNA-binding domain"/>
    <property type="match status" value="1"/>
</dbReference>
<dbReference type="InterPro" id="IPR008920">
    <property type="entry name" value="TF_FadR/GntR_C"/>
</dbReference>
<evidence type="ECO:0000256" key="2">
    <source>
        <dbReference type="ARBA" id="ARBA00023125"/>
    </source>
</evidence>
<organism evidence="5 6">
    <name type="scientific">Agromyces binzhouensis</name>
    <dbReference type="NCBI Taxonomy" id="1817495"/>
    <lineage>
        <taxon>Bacteria</taxon>
        <taxon>Bacillati</taxon>
        <taxon>Actinomycetota</taxon>
        <taxon>Actinomycetes</taxon>
        <taxon>Micrococcales</taxon>
        <taxon>Microbacteriaceae</taxon>
        <taxon>Agromyces</taxon>
    </lineage>
</organism>
<dbReference type="GO" id="GO:0003677">
    <property type="term" value="F:DNA binding"/>
    <property type="evidence" value="ECO:0007669"/>
    <property type="project" value="UniProtKB-KW"/>
</dbReference>
<comment type="caution">
    <text evidence="5">The sequence shown here is derived from an EMBL/GenBank/DDBJ whole genome shotgun (WGS) entry which is preliminary data.</text>
</comment>